<reference evidence="12 13" key="1">
    <citation type="submission" date="2018-05" db="EMBL/GenBank/DDBJ databases">
        <title>Draft genome sequence of Scytalidium lignicola DSM 105466, a ubiquitous saprotrophic fungus.</title>
        <authorList>
            <person name="Buettner E."/>
            <person name="Gebauer A.M."/>
            <person name="Hofrichter M."/>
            <person name="Liers C."/>
            <person name="Kellner H."/>
        </authorList>
    </citation>
    <scope>NUCLEOTIDE SEQUENCE [LARGE SCALE GENOMIC DNA]</scope>
    <source>
        <strain evidence="12 13">DSM 105466</strain>
    </source>
</reference>
<evidence type="ECO:0000256" key="5">
    <source>
        <dbReference type="ARBA" id="ARBA00022825"/>
    </source>
</evidence>
<evidence type="ECO:0000259" key="11">
    <source>
        <dbReference type="PROSITE" id="PS51695"/>
    </source>
</evidence>
<feature type="chain" id="PRO_5017804416" description="Peptidase S53 domain-containing protein" evidence="10">
    <location>
        <begin position="19"/>
        <end position="654"/>
    </location>
</feature>
<dbReference type="PANTHER" id="PTHR14218:SF19">
    <property type="entry name" value="SERINE PROTEASE AORO, PUTATIVE (AFU_ORTHOLOGUE AFUA_6G10250)-RELATED"/>
    <property type="match status" value="1"/>
</dbReference>
<proteinExistence type="predicted"/>
<feature type="non-terminal residue" evidence="12">
    <location>
        <position position="654"/>
    </location>
</feature>
<feature type="binding site" evidence="8">
    <location>
        <position position="631"/>
    </location>
    <ligand>
        <name>Ca(2+)</name>
        <dbReference type="ChEBI" id="CHEBI:29108"/>
    </ligand>
</feature>
<feature type="binding site" evidence="8">
    <location>
        <position position="633"/>
    </location>
    <ligand>
        <name>Ca(2+)</name>
        <dbReference type="ChEBI" id="CHEBI:29108"/>
    </ligand>
</feature>
<feature type="region of interest" description="Disordered" evidence="9">
    <location>
        <begin position="164"/>
        <end position="183"/>
    </location>
</feature>
<feature type="binding site" evidence="8">
    <location>
        <position position="613"/>
    </location>
    <ligand>
        <name>Ca(2+)</name>
        <dbReference type="ChEBI" id="CHEBI:29108"/>
    </ligand>
</feature>
<keyword evidence="4" id="KW-0378">Hydrolase</keyword>
<dbReference type="PANTHER" id="PTHR14218">
    <property type="entry name" value="PROTEASE S8 TRIPEPTIDYL PEPTIDASE I CLN2"/>
    <property type="match status" value="1"/>
</dbReference>
<gene>
    <name evidence="12" type="ORF">B7463_g9428</name>
</gene>
<dbReference type="OMA" id="PQCIADK"/>
<organism evidence="12 13">
    <name type="scientific">Scytalidium lignicola</name>
    <name type="common">Hyphomycete</name>
    <dbReference type="NCBI Taxonomy" id="5539"/>
    <lineage>
        <taxon>Eukaryota</taxon>
        <taxon>Fungi</taxon>
        <taxon>Dikarya</taxon>
        <taxon>Ascomycota</taxon>
        <taxon>Pezizomycotina</taxon>
        <taxon>Leotiomycetes</taxon>
        <taxon>Leotiomycetes incertae sedis</taxon>
        <taxon>Scytalidium</taxon>
    </lineage>
</organism>
<dbReference type="SUPFAM" id="SSF54897">
    <property type="entry name" value="Protease propeptides/inhibitors"/>
    <property type="match status" value="1"/>
</dbReference>
<evidence type="ECO:0000256" key="6">
    <source>
        <dbReference type="ARBA" id="ARBA00022837"/>
    </source>
</evidence>
<evidence type="ECO:0000256" key="4">
    <source>
        <dbReference type="ARBA" id="ARBA00022801"/>
    </source>
</evidence>
<feature type="domain" description="Peptidase S53" evidence="11">
    <location>
        <begin position="201"/>
        <end position="653"/>
    </location>
</feature>
<comment type="subcellular location">
    <subcellularLocation>
        <location evidence="1">Secreted</location>
        <location evidence="1">Extracellular space</location>
    </subcellularLocation>
</comment>
<keyword evidence="5" id="KW-0720">Serine protease</keyword>
<dbReference type="InterPro" id="IPR015366">
    <property type="entry name" value="S53_propep"/>
</dbReference>
<dbReference type="Gene3D" id="3.40.50.200">
    <property type="entry name" value="Peptidase S8/S53 domain"/>
    <property type="match status" value="1"/>
</dbReference>
<dbReference type="GO" id="GO:0004252">
    <property type="term" value="F:serine-type endopeptidase activity"/>
    <property type="evidence" value="ECO:0007669"/>
    <property type="project" value="InterPro"/>
</dbReference>
<evidence type="ECO:0000256" key="2">
    <source>
        <dbReference type="ARBA" id="ARBA00022670"/>
    </source>
</evidence>
<keyword evidence="10" id="KW-0732">Signal</keyword>
<feature type="non-terminal residue" evidence="12">
    <location>
        <position position="1"/>
    </location>
</feature>
<dbReference type="EMBL" id="NCSJ02000233">
    <property type="protein sequence ID" value="RFU26926.1"/>
    <property type="molecule type" value="Genomic_DNA"/>
</dbReference>
<sequence length="654" mass="71399">MHLLSINTILSLVACVVANPIINYRIHEKRDAPNSNWVKRDTLDSKDLLPMRIGLVQKDLDKGHDLLMAISDPYSPNYGKHLTSEEVIEFFAPSDETLAFFATVEEAEELLQTKYHNYEHSSSAHTTVACDEHAELMVRYKIPHHIQKHVDYVTPGIGISTSLTRRHTKRGDPARSAPKPMFKAPTGLINGTDELSNCDQIMTPLCIATLYGIPPATKAHPNNSLGIFESGDYLGSASLNLFFANFTPHIPQGTFPIQDDIDVVVNSEIAAEYGEANLDFQIAYPIVYPQNITLFQTDDIWNSGPRWEAGMGLFNTFLDAIDGSYCTYSAYGETGDDLSIDPVYPDTNSACDVCGTENNYKGETQCGTFKPTNVISISYGAPETAYPAAYMQRQCNEFMKLGLQGVSIIVASGDSGVADDQACLGPNGSIFNPDYPSNCPYVTSVGATKVYPGKTVFDPESAVLDKEAFPFNDSKYDYASGGGFSNVYSAPSYQQKAIETLLFDCTDVYVYIRFFENGKPSYPSYIATNGTFGSNEGLYNRAGRGIPDVAANGDNIANVVDSEFTLGAGTRASAPIFASIINRLNEERLAIGKKPVGFLNPVLYFHPEVLNDITNGTNPGCGTNGFKAVKGWDPLTGLGTPNYPKMLELFLSLP</sequence>
<keyword evidence="13" id="KW-1185">Reference proteome</keyword>
<dbReference type="CDD" id="cd04056">
    <property type="entry name" value="Peptidases_S53"/>
    <property type="match status" value="1"/>
</dbReference>
<dbReference type="SUPFAM" id="SSF52743">
    <property type="entry name" value="Subtilisin-like"/>
    <property type="match status" value="1"/>
</dbReference>
<evidence type="ECO:0000256" key="10">
    <source>
        <dbReference type="SAM" id="SignalP"/>
    </source>
</evidence>
<evidence type="ECO:0000256" key="1">
    <source>
        <dbReference type="ARBA" id="ARBA00004239"/>
    </source>
</evidence>
<dbReference type="InterPro" id="IPR036852">
    <property type="entry name" value="Peptidase_S8/S53_dom_sf"/>
</dbReference>
<dbReference type="CDD" id="cd11377">
    <property type="entry name" value="Pro-peptidase_S53"/>
    <property type="match status" value="1"/>
</dbReference>
<dbReference type="GO" id="GO:0005576">
    <property type="term" value="C:extracellular region"/>
    <property type="evidence" value="ECO:0007669"/>
    <property type="project" value="UniProtKB-SubCell"/>
</dbReference>
<name>A0A3E2H0L9_SCYLI</name>
<feature type="signal peptide" evidence="10">
    <location>
        <begin position="1"/>
        <end position="18"/>
    </location>
</feature>
<comment type="caution">
    <text evidence="12">The sequence shown here is derived from an EMBL/GenBank/DDBJ whole genome shotgun (WGS) entry which is preliminary data.</text>
</comment>
<evidence type="ECO:0000256" key="9">
    <source>
        <dbReference type="SAM" id="MobiDB-lite"/>
    </source>
</evidence>
<comment type="caution">
    <text evidence="8">Lacks conserved residue(s) required for the propagation of feature annotation.</text>
</comment>
<keyword evidence="2" id="KW-0645">Protease</keyword>
<dbReference type="GO" id="GO:0008240">
    <property type="term" value="F:tripeptidyl-peptidase activity"/>
    <property type="evidence" value="ECO:0007669"/>
    <property type="project" value="TreeGrafter"/>
</dbReference>
<dbReference type="InterPro" id="IPR050819">
    <property type="entry name" value="Tripeptidyl-peptidase_I"/>
</dbReference>
<keyword evidence="3 8" id="KW-0479">Metal-binding</keyword>
<dbReference type="AlphaFoldDB" id="A0A3E2H0L9"/>
<comment type="cofactor">
    <cofactor evidence="8">
        <name>Ca(2+)</name>
        <dbReference type="ChEBI" id="CHEBI:29108"/>
    </cofactor>
    <text evidence="8">Binds 1 Ca(2+) ion per subunit.</text>
</comment>
<dbReference type="GO" id="GO:0046872">
    <property type="term" value="F:metal ion binding"/>
    <property type="evidence" value="ECO:0007669"/>
    <property type="project" value="UniProtKB-UniRule"/>
</dbReference>
<accession>A0A3E2H0L9</accession>
<dbReference type="GO" id="GO:0006508">
    <property type="term" value="P:proteolysis"/>
    <property type="evidence" value="ECO:0007669"/>
    <property type="project" value="UniProtKB-KW"/>
</dbReference>
<dbReference type="PROSITE" id="PS51695">
    <property type="entry name" value="SEDOLISIN"/>
    <property type="match status" value="1"/>
</dbReference>
<evidence type="ECO:0000313" key="12">
    <source>
        <dbReference type="EMBL" id="RFU26926.1"/>
    </source>
</evidence>
<evidence type="ECO:0000256" key="3">
    <source>
        <dbReference type="ARBA" id="ARBA00022723"/>
    </source>
</evidence>
<protein>
    <recommendedName>
        <fullName evidence="11">Peptidase S53 domain-containing protein</fullName>
    </recommendedName>
</protein>
<dbReference type="InterPro" id="IPR030400">
    <property type="entry name" value="Sedolisin_dom"/>
</dbReference>
<keyword evidence="6 8" id="KW-0106">Calcium</keyword>
<dbReference type="Pfam" id="PF09286">
    <property type="entry name" value="Pro-kuma_activ"/>
    <property type="match status" value="1"/>
</dbReference>
<evidence type="ECO:0000256" key="8">
    <source>
        <dbReference type="PROSITE-ProRule" id="PRU01032"/>
    </source>
</evidence>
<evidence type="ECO:0000313" key="13">
    <source>
        <dbReference type="Proteomes" id="UP000258309"/>
    </source>
</evidence>
<dbReference type="STRING" id="5539.A0A3E2H0L9"/>
<keyword evidence="7" id="KW-0865">Zymogen</keyword>
<dbReference type="OrthoDB" id="409122at2759"/>
<dbReference type="SMART" id="SM00944">
    <property type="entry name" value="Pro-kuma_activ"/>
    <property type="match status" value="1"/>
</dbReference>
<dbReference type="Proteomes" id="UP000258309">
    <property type="component" value="Unassembled WGS sequence"/>
</dbReference>
<evidence type="ECO:0000256" key="7">
    <source>
        <dbReference type="ARBA" id="ARBA00023145"/>
    </source>
</evidence>
<feature type="binding site" evidence="8">
    <location>
        <position position="612"/>
    </location>
    <ligand>
        <name>Ca(2+)</name>
        <dbReference type="ChEBI" id="CHEBI:29108"/>
    </ligand>
</feature>